<proteinExistence type="predicted"/>
<sequence length="111" mass="12891">MEGKPLSKACVLTSARLQSIETTMDGLPWRHTPKIFRSLWNFPCWQQVSKKTSSPPDPSKLYSPETERGLRYGRWLHLAFLWNPTSIHHLLGISCRLAETFVKIYSLECTW</sequence>
<reference evidence="1 2" key="1">
    <citation type="journal article" date="2019" name="Sci. Rep.">
        <title>Orb-weaving spider Araneus ventricosus genome elucidates the spidroin gene catalogue.</title>
        <authorList>
            <person name="Kono N."/>
            <person name="Nakamura H."/>
            <person name="Ohtoshi R."/>
            <person name="Moran D.A.P."/>
            <person name="Shinohara A."/>
            <person name="Yoshida Y."/>
            <person name="Fujiwara M."/>
            <person name="Mori M."/>
            <person name="Tomita M."/>
            <person name="Arakawa K."/>
        </authorList>
    </citation>
    <scope>NUCLEOTIDE SEQUENCE [LARGE SCALE GENOMIC DNA]</scope>
</reference>
<evidence type="ECO:0000313" key="2">
    <source>
        <dbReference type="Proteomes" id="UP000499080"/>
    </source>
</evidence>
<keyword evidence="2" id="KW-1185">Reference proteome</keyword>
<protein>
    <submittedName>
        <fullName evidence="1">Uncharacterized protein</fullName>
    </submittedName>
</protein>
<gene>
    <name evidence="1" type="ORF">AVEN_47821_1</name>
</gene>
<evidence type="ECO:0000313" key="1">
    <source>
        <dbReference type="EMBL" id="GBO30903.1"/>
    </source>
</evidence>
<name>A0A4Y2VZM3_ARAVE</name>
<organism evidence="1 2">
    <name type="scientific">Araneus ventricosus</name>
    <name type="common">Orbweaver spider</name>
    <name type="synonym">Epeira ventricosa</name>
    <dbReference type="NCBI Taxonomy" id="182803"/>
    <lineage>
        <taxon>Eukaryota</taxon>
        <taxon>Metazoa</taxon>
        <taxon>Ecdysozoa</taxon>
        <taxon>Arthropoda</taxon>
        <taxon>Chelicerata</taxon>
        <taxon>Arachnida</taxon>
        <taxon>Araneae</taxon>
        <taxon>Araneomorphae</taxon>
        <taxon>Entelegynae</taxon>
        <taxon>Araneoidea</taxon>
        <taxon>Araneidae</taxon>
        <taxon>Araneus</taxon>
    </lineage>
</organism>
<dbReference type="AlphaFoldDB" id="A0A4Y2VZM3"/>
<dbReference type="Proteomes" id="UP000499080">
    <property type="component" value="Unassembled WGS sequence"/>
</dbReference>
<dbReference type="EMBL" id="BGPR01054114">
    <property type="protein sequence ID" value="GBO30903.1"/>
    <property type="molecule type" value="Genomic_DNA"/>
</dbReference>
<accession>A0A4Y2VZM3</accession>
<comment type="caution">
    <text evidence="1">The sequence shown here is derived from an EMBL/GenBank/DDBJ whole genome shotgun (WGS) entry which is preliminary data.</text>
</comment>